<gene>
    <name evidence="1" type="ORF">IXC47_19015</name>
</gene>
<dbReference type="EMBL" id="JADOEL010000033">
    <property type="protein sequence ID" value="MBF8179777.1"/>
    <property type="molecule type" value="Genomic_DNA"/>
</dbReference>
<dbReference type="Proteomes" id="UP000657372">
    <property type="component" value="Unassembled WGS sequence"/>
</dbReference>
<proteinExistence type="predicted"/>
<comment type="caution">
    <text evidence="1">The sequence shown here is derived from an EMBL/GenBank/DDBJ whole genome shotgun (WGS) entry which is preliminary data.</text>
</comment>
<evidence type="ECO:0000313" key="2">
    <source>
        <dbReference type="Proteomes" id="UP000657372"/>
    </source>
</evidence>
<accession>A0ABS0EZ08</accession>
<reference evidence="1 2" key="1">
    <citation type="submission" date="2020-11" db="EMBL/GenBank/DDBJ databases">
        <title>WGS of Herminiimonas contaminans strain Marseille-Q4544 isolated from planarians Schmidtea mediterranea.</title>
        <authorList>
            <person name="Kangale L."/>
        </authorList>
    </citation>
    <scope>NUCLEOTIDE SEQUENCE [LARGE SCALE GENOMIC DNA]</scope>
    <source>
        <strain evidence="1 2">Marseille-Q4544</strain>
    </source>
</reference>
<name>A0ABS0EZ08_9BURK</name>
<protein>
    <submittedName>
        <fullName evidence="1">Uncharacterized protein</fullName>
    </submittedName>
</protein>
<dbReference type="RefSeq" id="WP_195876730.1">
    <property type="nucleotide sequence ID" value="NZ_JADOEL010000033.1"/>
</dbReference>
<organism evidence="1 2">
    <name type="scientific">Herminiimonas contaminans</name>
    <dbReference type="NCBI Taxonomy" id="1111140"/>
    <lineage>
        <taxon>Bacteria</taxon>
        <taxon>Pseudomonadati</taxon>
        <taxon>Pseudomonadota</taxon>
        <taxon>Betaproteobacteria</taxon>
        <taxon>Burkholderiales</taxon>
        <taxon>Oxalobacteraceae</taxon>
        <taxon>Herminiimonas</taxon>
    </lineage>
</organism>
<dbReference type="Pfam" id="PF18143">
    <property type="entry name" value="HAD_SAK_2"/>
    <property type="match status" value="1"/>
</dbReference>
<evidence type="ECO:0000313" key="1">
    <source>
        <dbReference type="EMBL" id="MBF8179777.1"/>
    </source>
</evidence>
<sequence>MKVILALDFDGVLHSVQGPAFEHLARFESILRQFPEIDIVVSSSWREAYEWDHILNYFSEDLRPRIIGATPVLSAEGPQHPTHIRHLEIRKFLEDSGRGLHQWIALDDDASLFPPLCQELVLCDAQRGLDAATARLLRKKLWQLQKVGT</sequence>
<keyword evidence="2" id="KW-1185">Reference proteome</keyword>